<evidence type="ECO:0000313" key="2">
    <source>
        <dbReference type="EMBL" id="NKY19010.1"/>
    </source>
</evidence>
<feature type="domain" description="HTH cro/C1-type" evidence="1">
    <location>
        <begin position="27"/>
        <end position="83"/>
    </location>
</feature>
<dbReference type="InterPro" id="IPR001387">
    <property type="entry name" value="Cro/C1-type_HTH"/>
</dbReference>
<gene>
    <name evidence="2" type="ORF">HF999_11590</name>
</gene>
<dbReference type="Pfam" id="PF13744">
    <property type="entry name" value="HTH_37"/>
    <property type="match status" value="1"/>
</dbReference>
<comment type="caution">
    <text evidence="2">The sequence shown here is derived from an EMBL/GenBank/DDBJ whole genome shotgun (WGS) entry which is preliminary data.</text>
</comment>
<dbReference type="Proteomes" id="UP000582646">
    <property type="component" value="Unassembled WGS sequence"/>
</dbReference>
<dbReference type="EMBL" id="JAAXOQ010000013">
    <property type="protein sequence ID" value="NKY19010.1"/>
    <property type="molecule type" value="Genomic_DNA"/>
</dbReference>
<dbReference type="CDD" id="cd00093">
    <property type="entry name" value="HTH_XRE"/>
    <property type="match status" value="1"/>
</dbReference>
<dbReference type="Gene3D" id="1.10.260.40">
    <property type="entry name" value="lambda repressor-like DNA-binding domains"/>
    <property type="match status" value="1"/>
</dbReference>
<protein>
    <submittedName>
        <fullName evidence="2">XRE family transcriptional regulator</fullName>
    </submittedName>
</protein>
<dbReference type="PROSITE" id="PS50943">
    <property type="entry name" value="HTH_CROC1"/>
    <property type="match status" value="1"/>
</dbReference>
<proteinExistence type="predicted"/>
<dbReference type="InterPro" id="IPR010982">
    <property type="entry name" value="Lambda_DNA-bd_dom_sf"/>
</dbReference>
<sequence>MSVWDDIADTPEEAANLRARADFLHAILEQVDRRGWTQADAVRELGLTQPRVSALFRGKMSAFSLDALVVIGAKLGLRVAIEADGRALAG</sequence>
<dbReference type="GO" id="GO:0003677">
    <property type="term" value="F:DNA binding"/>
    <property type="evidence" value="ECO:0007669"/>
    <property type="project" value="InterPro"/>
</dbReference>
<accession>A0A846X5A8</accession>
<reference evidence="2 3" key="1">
    <citation type="submission" date="2020-04" db="EMBL/GenBank/DDBJ databases">
        <title>MicrobeNet Type strains.</title>
        <authorList>
            <person name="Nicholson A.C."/>
        </authorList>
    </citation>
    <scope>NUCLEOTIDE SEQUENCE [LARGE SCALE GENOMIC DNA]</scope>
    <source>
        <strain evidence="2 3">DSM 44113</strain>
    </source>
</reference>
<organism evidence="2 3">
    <name type="scientific">Tsukamurella spumae</name>
    <dbReference type="NCBI Taxonomy" id="44753"/>
    <lineage>
        <taxon>Bacteria</taxon>
        <taxon>Bacillati</taxon>
        <taxon>Actinomycetota</taxon>
        <taxon>Actinomycetes</taxon>
        <taxon>Mycobacteriales</taxon>
        <taxon>Tsukamurellaceae</taxon>
        <taxon>Tsukamurella</taxon>
    </lineage>
</organism>
<evidence type="ECO:0000259" key="1">
    <source>
        <dbReference type="PROSITE" id="PS50943"/>
    </source>
</evidence>
<name>A0A846X5A8_9ACTN</name>
<evidence type="ECO:0000313" key="3">
    <source>
        <dbReference type="Proteomes" id="UP000582646"/>
    </source>
</evidence>
<keyword evidence="3" id="KW-1185">Reference proteome</keyword>
<dbReference type="AlphaFoldDB" id="A0A846X5A8"/>
<dbReference type="SMART" id="SM00530">
    <property type="entry name" value="HTH_XRE"/>
    <property type="match status" value="1"/>
</dbReference>
<dbReference type="InterPro" id="IPR039554">
    <property type="entry name" value="HigA2-like_HTH"/>
</dbReference>
<dbReference type="SUPFAM" id="SSF47413">
    <property type="entry name" value="lambda repressor-like DNA-binding domains"/>
    <property type="match status" value="1"/>
</dbReference>